<feature type="region of interest" description="Disordered" evidence="5">
    <location>
        <begin position="24"/>
        <end position="56"/>
    </location>
</feature>
<proteinExistence type="predicted"/>
<dbReference type="InterPro" id="IPR040000">
    <property type="entry name" value="NOP9"/>
</dbReference>
<dbReference type="GO" id="GO:0030688">
    <property type="term" value="C:preribosome, small subunit precursor"/>
    <property type="evidence" value="ECO:0007669"/>
    <property type="project" value="TreeGrafter"/>
</dbReference>
<evidence type="ECO:0000256" key="2">
    <source>
        <dbReference type="ARBA" id="ARBA00022737"/>
    </source>
</evidence>
<dbReference type="PANTHER" id="PTHR13102:SF0">
    <property type="entry name" value="NUCLEOLAR PROTEIN 9"/>
    <property type="match status" value="1"/>
</dbReference>
<dbReference type="SUPFAM" id="SSF48371">
    <property type="entry name" value="ARM repeat"/>
    <property type="match status" value="2"/>
</dbReference>
<dbReference type="HOGENOM" id="CLU_290346_0_0_1"/>
<name>A0A081CGM5_PSEA2</name>
<feature type="region of interest" description="Disordered" evidence="5">
    <location>
        <begin position="775"/>
        <end position="815"/>
    </location>
</feature>
<dbReference type="GO" id="GO:0003723">
    <property type="term" value="F:RNA binding"/>
    <property type="evidence" value="ECO:0007669"/>
    <property type="project" value="InterPro"/>
</dbReference>
<dbReference type="GO" id="GO:0000472">
    <property type="term" value="P:endonucleolytic cleavage to generate mature 5'-end of SSU-rRNA from (SSU-rRNA, 5.8S rRNA, LSU-rRNA)"/>
    <property type="evidence" value="ECO:0007669"/>
    <property type="project" value="TreeGrafter"/>
</dbReference>
<dbReference type="AlphaFoldDB" id="A0A081CGM5"/>
<dbReference type="GO" id="GO:0030686">
    <property type="term" value="C:90S preribosome"/>
    <property type="evidence" value="ECO:0007669"/>
    <property type="project" value="TreeGrafter"/>
</dbReference>
<dbReference type="PANTHER" id="PTHR13102">
    <property type="entry name" value="NUCLEOLAR PROTEIN 9"/>
    <property type="match status" value="1"/>
</dbReference>
<organism evidence="6">
    <name type="scientific">Pseudozyma antarctica</name>
    <name type="common">Yeast</name>
    <name type="synonym">Candida antarctica</name>
    <dbReference type="NCBI Taxonomy" id="84753"/>
    <lineage>
        <taxon>Eukaryota</taxon>
        <taxon>Fungi</taxon>
        <taxon>Dikarya</taxon>
        <taxon>Basidiomycota</taxon>
        <taxon>Ustilaginomycotina</taxon>
        <taxon>Ustilaginomycetes</taxon>
        <taxon>Ustilaginales</taxon>
        <taxon>Ustilaginaceae</taxon>
        <taxon>Moesziomyces</taxon>
    </lineage>
</organism>
<dbReference type="Gene3D" id="1.25.10.10">
    <property type="entry name" value="Leucine-rich Repeat Variant"/>
    <property type="match status" value="1"/>
</dbReference>
<feature type="region of interest" description="Disordered" evidence="5">
    <location>
        <begin position="1003"/>
        <end position="1026"/>
    </location>
</feature>
<keyword evidence="7" id="KW-1185">Reference proteome</keyword>
<evidence type="ECO:0000256" key="3">
    <source>
        <dbReference type="ARBA" id="ARBA00030932"/>
    </source>
</evidence>
<dbReference type="InterPro" id="IPR016024">
    <property type="entry name" value="ARM-type_fold"/>
</dbReference>
<dbReference type="SMART" id="SM00025">
    <property type="entry name" value="Pumilio"/>
    <property type="match status" value="5"/>
</dbReference>
<evidence type="ECO:0000256" key="1">
    <source>
        <dbReference type="ARBA" id="ARBA00016427"/>
    </source>
</evidence>
<gene>
    <name evidence="6" type="ORF">PAN0_010d4042</name>
</gene>
<evidence type="ECO:0000256" key="5">
    <source>
        <dbReference type="SAM" id="MobiDB-lite"/>
    </source>
</evidence>
<sequence>MAKADLVPEHGPDAIRAKREHIEAKLEAGRDNENADGKPRKQRKITQRAPPKGWSNEEMKALLDVELQCALDNIPRFLEAPELSDRNASKINNKLRQRHAAAVKALQAASADLDPLATFANSHRQVSTDFLPRPQCTVSTLQCPIRPATIVLKDSEMAECQHEMLRDFAMPPKIRQRGKKPSKLRKLQEEESESKHEQPVASTSNQTQTQADYIALDNTTTAADASTQQPQQEDGQPNWVRLGERSSKAEHEAPFGYVDAELKAYLRAGWERATELEAQGYSAKSTLTALAAASSGGSDATHPAGNGDDEQEDELALLLQATLKEMDGKELLLSTDPDTSLIVEAILHRLPAKPLRVFVDRLAGNFAVLSKHRFASHVVQACLATLQPAVTLEHATQQHFLQHQHRHSSATNGMAAASSAFASDTATIVNEDGVLRSATQLILDIAEELASDQAQLAALVSDAFGSHVLRSLLCVLMGRNIQTDTSSSVHAAAAADLRSRRSAKFRTRKAPTSVAGSGAEDLLVVIPDLLYNRAATLRSEILGEAGTDVVRRWAADAVASPLLQLLIDAEVDALGDAADEDKWSGSLVDLFLGGFVSKPHTAGEGEAERDVYLETSLRDSVASHALQLALERAPAATAARFFAVYIHGRMAKLCIHPAANHIVAALLRRLSAAELAPAIAEMGKVATGMVKEQMIGCLQAAVERVGQLCDPAAGVEGDEARELVRAVSGVVLGAFRLKAKAEGEEGMELLVPAVLALKTRKAYLHTFAAHLRHDEAGDQAGKKRGRDGKPLSKSKAKSKAKYAKKREAQAESDEEQVAWTMDAEYEVPTAEATVQGSLLLQSLLRLPGPSAPPRAPVKRTFGRPTAAAPVERVEVFGSALVLESLLALPTLAPFARNPTAVHTLIAALTPPTTPATTGLDAAQANRRRKLGGALVAQLAHFCGDKYGSRLADQLWYTADGYSKEKIAKTVVDKSDTILRGAYAGYFTNKLQLQLLRKGKMREWTQAIQSQPPPPKDAQQPVVEKHSPIVVATSRKEKSTKRKIDGQLDAIFDTI</sequence>
<keyword evidence="2" id="KW-0677">Repeat</keyword>
<dbReference type="EMBL" id="DF830077">
    <property type="protein sequence ID" value="GAK65821.1"/>
    <property type="molecule type" value="Genomic_DNA"/>
</dbReference>
<dbReference type="GO" id="GO:0000480">
    <property type="term" value="P:endonucleolytic cleavage in 5'-ETS of tricistronic rRNA transcript (SSU-rRNA, 5.8S rRNA, LSU-rRNA)"/>
    <property type="evidence" value="ECO:0007669"/>
    <property type="project" value="TreeGrafter"/>
</dbReference>
<feature type="compositionally biased region" description="Basic and acidic residues" evidence="5">
    <location>
        <begin position="186"/>
        <end position="198"/>
    </location>
</feature>
<dbReference type="RefSeq" id="XP_014655983.1">
    <property type="nucleotide sequence ID" value="XM_014800497.1"/>
</dbReference>
<evidence type="ECO:0000256" key="4">
    <source>
        <dbReference type="ARBA" id="ARBA00031929"/>
    </source>
</evidence>
<evidence type="ECO:0000313" key="7">
    <source>
        <dbReference type="Proteomes" id="UP000053758"/>
    </source>
</evidence>
<dbReference type="Pfam" id="PF22493">
    <property type="entry name" value="PUF_NOP9"/>
    <property type="match status" value="2"/>
</dbReference>
<protein>
    <recommendedName>
        <fullName evidence="1">Nucleolar protein 9</fullName>
    </recommendedName>
    <alternativeName>
        <fullName evidence="3 4">Pumilio domain-containing protein NOP9</fullName>
    </alternativeName>
</protein>
<feature type="compositionally biased region" description="Basic residues" evidence="5">
    <location>
        <begin position="174"/>
        <end position="185"/>
    </location>
</feature>
<dbReference type="InterPro" id="IPR001313">
    <property type="entry name" value="Pumilio_RNA-bd_rpt"/>
</dbReference>
<evidence type="ECO:0000313" key="6">
    <source>
        <dbReference type="EMBL" id="GAK65821.1"/>
    </source>
</evidence>
<dbReference type="GeneID" id="26304930"/>
<dbReference type="GO" id="GO:0000056">
    <property type="term" value="P:ribosomal small subunit export from nucleus"/>
    <property type="evidence" value="ECO:0007669"/>
    <property type="project" value="TreeGrafter"/>
</dbReference>
<dbReference type="GO" id="GO:0000447">
    <property type="term" value="P:endonucleolytic cleavage in ITS1 to separate SSU-rRNA from 5.8S rRNA and LSU-rRNA from tricistronic rRNA transcript (SSU-rRNA, 5.8S rRNA, LSU-rRNA)"/>
    <property type="evidence" value="ECO:0007669"/>
    <property type="project" value="TreeGrafter"/>
</dbReference>
<feature type="compositionally biased region" description="Basic residues" evidence="5">
    <location>
        <begin position="782"/>
        <end position="804"/>
    </location>
</feature>
<feature type="region of interest" description="Disordered" evidence="5">
    <location>
        <begin position="169"/>
        <end position="208"/>
    </location>
</feature>
<accession>A0A081CGM5</accession>
<feature type="compositionally biased region" description="Basic and acidic residues" evidence="5">
    <location>
        <begin position="24"/>
        <end position="39"/>
    </location>
</feature>
<reference evidence="6" key="1">
    <citation type="submission" date="2014-07" db="EMBL/GenBank/DDBJ databases">
        <title>Draft genome sequence of the yeast Pseudozyma antarctica JCM 10317 known as a producer of lipase B which used in a wide range of industrial applications.</title>
        <authorList>
            <person name="Morita T."/>
            <person name="Saika A."/>
            <person name="Koike H."/>
        </authorList>
    </citation>
    <scope>NUCLEOTIDE SEQUENCE</scope>
    <source>
        <strain evidence="6">JCM 10317</strain>
    </source>
</reference>
<dbReference type="InterPro" id="IPR011989">
    <property type="entry name" value="ARM-like"/>
</dbReference>
<dbReference type="Proteomes" id="UP000053758">
    <property type="component" value="Unassembled WGS sequence"/>
</dbReference>
<dbReference type="GO" id="GO:0005730">
    <property type="term" value="C:nucleolus"/>
    <property type="evidence" value="ECO:0007669"/>
    <property type="project" value="TreeGrafter"/>
</dbReference>